<dbReference type="Pfam" id="PF01326">
    <property type="entry name" value="PPDK_N"/>
    <property type="match status" value="1"/>
</dbReference>
<sequence>MPQKKSIVWFDEVGKDDVGLVGGKGANLGEMINAGLPVPNGFIITSHAYFDFIKESRLEQKIKDIISIINYNNSNELQQASDHLKKLIHDSEMPAKLAHSIVSFYEQIKVKENKKDKLFSQSINNLKQIYSPAIVAVRSSATAEDLPTASFAGQQETYLNVHGDSNLLNKVKDCWASLFTPRAIYYRHEQGFDNVKVGLAVVVQRMAQSDKSGIAFSIDPVSNDKEKIVIEAIFGLGEYIVGGKVTPDHYEVNKRSFVILKKEIKEQQIMLKKSGVSNREFNLKKSIGITQKLSDEEILQVAMLVKDIENHYFFPQDIEWAIEKDRVYIVQSRPITTIGKKLEVRGEKFEEKNLQPQTSNLKQPILVGAPASPGIGTGPVNIIHSPKEIDKIHHGDVLVAPQTNPDYVPAMKKAAAIITDKGGRTSHAAIVSRELGIPAVVGTEKATKVLKKDMVVSVNGATGEIFKGKIHANPQGSGKTLTNPEDSHVQKLKTKTHVYVNLAEPDQANKIAKMNVDGVGLLRAEFMIAQIGTHPKEFIRQKKEHFFINRLAKDLTTFVKAFSPRPVVYRATDFKTNEYRDLKGGKLYEPHEENPMLGFRGAYRYITNPEVFQLELEAIKKIYQLGYQNLHLMIPFVRVPWELIKVKELIKKSGLTDLGGFKLLIMVEVPSCALNLKEFIQIGVDGVSIGTNDLTMMLLGVDRDSEEVSQIYDERHPVVVKVLKDVVTTCAQIGVTSSICGQAASDYPDLVEELVKAGITSVSVNVDAIDSTRELIYNIEKKHYV</sequence>
<dbReference type="GO" id="GO:0046872">
    <property type="term" value="F:metal ion binding"/>
    <property type="evidence" value="ECO:0007669"/>
    <property type="project" value="UniProtKB-KW"/>
</dbReference>
<evidence type="ECO:0000256" key="4">
    <source>
        <dbReference type="ARBA" id="ARBA00007837"/>
    </source>
</evidence>
<evidence type="ECO:0000259" key="16">
    <source>
        <dbReference type="Pfam" id="PF00391"/>
    </source>
</evidence>
<dbReference type="UniPathway" id="UPA00138"/>
<keyword evidence="11 15" id="KW-0067">ATP-binding</keyword>
<evidence type="ECO:0000256" key="10">
    <source>
        <dbReference type="ARBA" id="ARBA00022777"/>
    </source>
</evidence>
<dbReference type="PROSITE" id="PS00370">
    <property type="entry name" value="PEP_ENZYMES_PHOS_SITE"/>
    <property type="match status" value="1"/>
</dbReference>
<evidence type="ECO:0000256" key="2">
    <source>
        <dbReference type="ARBA" id="ARBA00002988"/>
    </source>
</evidence>
<dbReference type="Gene3D" id="3.30.470.20">
    <property type="entry name" value="ATP-grasp fold, B domain"/>
    <property type="match status" value="1"/>
</dbReference>
<dbReference type="InterPro" id="IPR006319">
    <property type="entry name" value="PEP_synth"/>
</dbReference>
<dbReference type="SUPFAM" id="SSF52009">
    <property type="entry name" value="Phosphohistidine domain"/>
    <property type="match status" value="1"/>
</dbReference>
<evidence type="ECO:0000313" key="20">
    <source>
        <dbReference type="Proteomes" id="UP000177913"/>
    </source>
</evidence>
<dbReference type="SUPFAM" id="SSF51621">
    <property type="entry name" value="Phosphoenolpyruvate/pyruvate domain"/>
    <property type="match status" value="1"/>
</dbReference>
<dbReference type="Proteomes" id="UP000177913">
    <property type="component" value="Unassembled WGS sequence"/>
</dbReference>
<keyword evidence="7 15" id="KW-0808">Transferase</keyword>
<dbReference type="PRINTS" id="PR01736">
    <property type="entry name" value="PHPHTRNFRASE"/>
</dbReference>
<dbReference type="PIRSF" id="PIRSF000854">
    <property type="entry name" value="PEP_synthase"/>
    <property type="match status" value="1"/>
</dbReference>
<dbReference type="InterPro" id="IPR036637">
    <property type="entry name" value="Phosphohistidine_dom_sf"/>
</dbReference>
<comment type="function">
    <text evidence="2 15">Catalyzes the phosphorylation of pyruvate to phosphoenolpyruvate.</text>
</comment>
<dbReference type="SUPFAM" id="SSF56059">
    <property type="entry name" value="Glutathione synthetase ATP-binding domain-like"/>
    <property type="match status" value="1"/>
</dbReference>
<name>A0A1F7GWG2_9BACT</name>
<dbReference type="FunFam" id="3.30.1490.20:FF:000010">
    <property type="entry name" value="Phosphoenolpyruvate synthase"/>
    <property type="match status" value="1"/>
</dbReference>
<evidence type="ECO:0000256" key="8">
    <source>
        <dbReference type="ARBA" id="ARBA00022723"/>
    </source>
</evidence>
<organism evidence="19 20">
    <name type="scientific">Candidatus Roizmanbacteria bacterium RIFCSPHIGHO2_02_FULL_38_11</name>
    <dbReference type="NCBI Taxonomy" id="1802039"/>
    <lineage>
        <taxon>Bacteria</taxon>
        <taxon>Candidatus Roizmaniibacteriota</taxon>
    </lineage>
</organism>
<feature type="domain" description="PEP-utilising enzyme mobile" evidence="16">
    <location>
        <begin position="393"/>
        <end position="463"/>
    </location>
</feature>
<dbReference type="InterPro" id="IPR013815">
    <property type="entry name" value="ATP_grasp_subdomain_1"/>
</dbReference>
<evidence type="ECO:0000256" key="11">
    <source>
        <dbReference type="ARBA" id="ARBA00022840"/>
    </source>
</evidence>
<dbReference type="GO" id="GO:0008986">
    <property type="term" value="F:pyruvate, water dikinase activity"/>
    <property type="evidence" value="ECO:0007669"/>
    <property type="project" value="UniProtKB-EC"/>
</dbReference>
<feature type="domain" description="PEP-utilising enzyme C-terminal" evidence="18">
    <location>
        <begin position="492"/>
        <end position="779"/>
    </location>
</feature>
<evidence type="ECO:0000256" key="3">
    <source>
        <dbReference type="ARBA" id="ARBA00004742"/>
    </source>
</evidence>
<evidence type="ECO:0000256" key="12">
    <source>
        <dbReference type="ARBA" id="ARBA00022842"/>
    </source>
</evidence>
<reference evidence="19 20" key="1">
    <citation type="journal article" date="2016" name="Nat. Commun.">
        <title>Thousands of microbial genomes shed light on interconnected biogeochemical processes in an aquifer system.</title>
        <authorList>
            <person name="Anantharaman K."/>
            <person name="Brown C.T."/>
            <person name="Hug L.A."/>
            <person name="Sharon I."/>
            <person name="Castelle C.J."/>
            <person name="Probst A.J."/>
            <person name="Thomas B.C."/>
            <person name="Singh A."/>
            <person name="Wilkins M.J."/>
            <person name="Karaoz U."/>
            <person name="Brodie E.L."/>
            <person name="Williams K.H."/>
            <person name="Hubbard S.S."/>
            <person name="Banfield J.F."/>
        </authorList>
    </citation>
    <scope>NUCLEOTIDE SEQUENCE [LARGE SCALE GENOMIC DNA]</scope>
</reference>
<dbReference type="AlphaFoldDB" id="A0A1F7GWG2"/>
<comment type="similarity">
    <text evidence="4 15">Belongs to the PEP-utilizing enzyme family.</text>
</comment>
<dbReference type="NCBIfam" id="TIGR01418">
    <property type="entry name" value="PEP_synth"/>
    <property type="match status" value="1"/>
</dbReference>
<accession>A0A1F7GWG2</accession>
<evidence type="ECO:0000256" key="7">
    <source>
        <dbReference type="ARBA" id="ARBA00022679"/>
    </source>
</evidence>
<dbReference type="Gene3D" id="3.20.20.60">
    <property type="entry name" value="Phosphoenolpyruvate-binding domains"/>
    <property type="match status" value="1"/>
</dbReference>
<evidence type="ECO:0000259" key="18">
    <source>
        <dbReference type="Pfam" id="PF02896"/>
    </source>
</evidence>
<dbReference type="Pfam" id="PF02896">
    <property type="entry name" value="PEP-utilizers_C"/>
    <property type="match status" value="1"/>
</dbReference>
<keyword evidence="8 15" id="KW-0479">Metal-binding</keyword>
<evidence type="ECO:0000256" key="13">
    <source>
        <dbReference type="ARBA" id="ARBA00033470"/>
    </source>
</evidence>
<dbReference type="GO" id="GO:0006094">
    <property type="term" value="P:gluconeogenesis"/>
    <property type="evidence" value="ECO:0007669"/>
    <property type="project" value="UniProtKB-UniPathway"/>
</dbReference>
<evidence type="ECO:0000256" key="9">
    <source>
        <dbReference type="ARBA" id="ARBA00022741"/>
    </source>
</evidence>
<dbReference type="InterPro" id="IPR000121">
    <property type="entry name" value="PEP_util_C"/>
</dbReference>
<comment type="pathway">
    <text evidence="3 15">Carbohydrate biosynthesis; gluconeogenesis.</text>
</comment>
<dbReference type="EC" id="2.7.9.2" evidence="5 15"/>
<evidence type="ECO:0000259" key="17">
    <source>
        <dbReference type="Pfam" id="PF01326"/>
    </source>
</evidence>
<dbReference type="EMBL" id="MFZO01000048">
    <property type="protein sequence ID" value="OGK23319.1"/>
    <property type="molecule type" value="Genomic_DNA"/>
</dbReference>
<dbReference type="Gene3D" id="3.30.1490.20">
    <property type="entry name" value="ATP-grasp fold, A domain"/>
    <property type="match status" value="1"/>
</dbReference>
<comment type="caution">
    <text evidence="19">The sequence shown here is derived from an EMBL/GenBank/DDBJ whole genome shotgun (WGS) entry which is preliminary data.</text>
</comment>
<dbReference type="InterPro" id="IPR002192">
    <property type="entry name" value="PPDK_AMP/ATP-bd"/>
</dbReference>
<evidence type="ECO:0000256" key="14">
    <source>
        <dbReference type="ARBA" id="ARBA00047700"/>
    </source>
</evidence>
<dbReference type="PANTHER" id="PTHR43030:SF1">
    <property type="entry name" value="PHOSPHOENOLPYRUVATE SYNTHASE"/>
    <property type="match status" value="1"/>
</dbReference>
<proteinExistence type="inferred from homology"/>
<evidence type="ECO:0000256" key="5">
    <source>
        <dbReference type="ARBA" id="ARBA00011996"/>
    </source>
</evidence>
<evidence type="ECO:0000256" key="6">
    <source>
        <dbReference type="ARBA" id="ARBA00021623"/>
    </source>
</evidence>
<keyword evidence="12 15" id="KW-0460">Magnesium</keyword>
<dbReference type="Pfam" id="PF00391">
    <property type="entry name" value="PEP-utilizers"/>
    <property type="match status" value="1"/>
</dbReference>
<keyword evidence="9 15" id="KW-0547">Nucleotide-binding</keyword>
<dbReference type="GO" id="GO:0005524">
    <property type="term" value="F:ATP binding"/>
    <property type="evidence" value="ECO:0007669"/>
    <property type="project" value="UniProtKB-KW"/>
</dbReference>
<gene>
    <name evidence="19" type="ORF">A3C25_06265</name>
</gene>
<protein>
    <recommendedName>
        <fullName evidence="6 15">Phosphoenolpyruvate synthase</fullName>
        <shortName evidence="15">PEP synthase</shortName>
        <ecNumber evidence="5 15">2.7.9.2</ecNumber>
    </recommendedName>
    <alternativeName>
        <fullName evidence="13 15">Pyruvate, water dikinase</fullName>
    </alternativeName>
</protein>
<comment type="cofactor">
    <cofactor evidence="1 15">
        <name>Mg(2+)</name>
        <dbReference type="ChEBI" id="CHEBI:18420"/>
    </cofactor>
</comment>
<feature type="domain" description="Pyruvate phosphate dikinase AMP/ATP-binding" evidence="17">
    <location>
        <begin position="19"/>
        <end position="348"/>
    </location>
</feature>
<dbReference type="NCBIfam" id="NF005057">
    <property type="entry name" value="PRK06464.1"/>
    <property type="match status" value="1"/>
</dbReference>
<dbReference type="Gene3D" id="3.50.30.10">
    <property type="entry name" value="Phosphohistidine domain"/>
    <property type="match status" value="1"/>
</dbReference>
<dbReference type="InterPro" id="IPR018274">
    <property type="entry name" value="PEP_util_AS"/>
</dbReference>
<evidence type="ECO:0000256" key="15">
    <source>
        <dbReference type="PIRNR" id="PIRNR000854"/>
    </source>
</evidence>
<dbReference type="InterPro" id="IPR008279">
    <property type="entry name" value="PEP-util_enz_mobile_dom"/>
</dbReference>
<dbReference type="PANTHER" id="PTHR43030">
    <property type="entry name" value="PHOSPHOENOLPYRUVATE SYNTHASE"/>
    <property type="match status" value="1"/>
</dbReference>
<keyword evidence="10 15" id="KW-0418">Kinase</keyword>
<comment type="catalytic activity">
    <reaction evidence="14 15">
        <text>pyruvate + ATP + H2O = phosphoenolpyruvate + AMP + phosphate + 2 H(+)</text>
        <dbReference type="Rhea" id="RHEA:11364"/>
        <dbReference type="ChEBI" id="CHEBI:15361"/>
        <dbReference type="ChEBI" id="CHEBI:15377"/>
        <dbReference type="ChEBI" id="CHEBI:15378"/>
        <dbReference type="ChEBI" id="CHEBI:30616"/>
        <dbReference type="ChEBI" id="CHEBI:43474"/>
        <dbReference type="ChEBI" id="CHEBI:58702"/>
        <dbReference type="ChEBI" id="CHEBI:456215"/>
        <dbReference type="EC" id="2.7.9.2"/>
    </reaction>
</comment>
<evidence type="ECO:0000313" key="19">
    <source>
        <dbReference type="EMBL" id="OGK23319.1"/>
    </source>
</evidence>
<dbReference type="InterPro" id="IPR040442">
    <property type="entry name" value="Pyrv_kinase-like_dom_sf"/>
</dbReference>
<evidence type="ECO:0000256" key="1">
    <source>
        <dbReference type="ARBA" id="ARBA00001946"/>
    </source>
</evidence>
<dbReference type="InterPro" id="IPR015813">
    <property type="entry name" value="Pyrv/PenolPyrv_kinase-like_dom"/>
</dbReference>